<organism evidence="1 2">
    <name type="scientific">Colletotrichum sojae</name>
    <dbReference type="NCBI Taxonomy" id="2175907"/>
    <lineage>
        <taxon>Eukaryota</taxon>
        <taxon>Fungi</taxon>
        <taxon>Dikarya</taxon>
        <taxon>Ascomycota</taxon>
        <taxon>Pezizomycotina</taxon>
        <taxon>Sordariomycetes</taxon>
        <taxon>Hypocreomycetidae</taxon>
        <taxon>Glomerellales</taxon>
        <taxon>Glomerellaceae</taxon>
        <taxon>Colletotrichum</taxon>
        <taxon>Colletotrichum orchidearum species complex</taxon>
    </lineage>
</organism>
<evidence type="ECO:0000313" key="2">
    <source>
        <dbReference type="Proteomes" id="UP000652219"/>
    </source>
</evidence>
<accession>A0A8H6MRS3</accession>
<dbReference type="EMBL" id="WIGN01000173">
    <property type="protein sequence ID" value="KAF6805816.1"/>
    <property type="molecule type" value="Genomic_DNA"/>
</dbReference>
<comment type="caution">
    <text evidence="1">The sequence shown here is derived from an EMBL/GenBank/DDBJ whole genome shotgun (WGS) entry which is preliminary data.</text>
</comment>
<dbReference type="AlphaFoldDB" id="A0A8H6MRS3"/>
<evidence type="ECO:0000313" key="1">
    <source>
        <dbReference type="EMBL" id="KAF6805816.1"/>
    </source>
</evidence>
<protein>
    <submittedName>
        <fullName evidence="1">Uncharacterized protein</fullName>
    </submittedName>
</protein>
<sequence length="72" mass="7826">MSEWGSTAVAKRPMRVRWLVGPVHLRQRLFPIWGSASSPSVEAGGVLTEAYPAHLVGSETIVLADTESCKFT</sequence>
<dbReference type="Proteomes" id="UP000652219">
    <property type="component" value="Unassembled WGS sequence"/>
</dbReference>
<gene>
    <name evidence="1" type="ORF">CSOJ01_09245</name>
</gene>
<name>A0A8H6MRS3_9PEZI</name>
<proteinExistence type="predicted"/>
<reference evidence="1 2" key="1">
    <citation type="journal article" date="2020" name="Phytopathology">
        <title>Genome Sequence Resources of Colletotrichum truncatum, C. plurivorum, C. musicola, and C. sojae: Four Species Pathogenic to Soybean (Glycine max).</title>
        <authorList>
            <person name="Rogerio F."/>
            <person name="Boufleur T.R."/>
            <person name="Ciampi-Guillardi M."/>
            <person name="Sukno S.A."/>
            <person name="Thon M.R."/>
            <person name="Massola Junior N.S."/>
            <person name="Baroncelli R."/>
        </authorList>
    </citation>
    <scope>NUCLEOTIDE SEQUENCE [LARGE SCALE GENOMIC DNA]</scope>
    <source>
        <strain evidence="1 2">LFN0009</strain>
    </source>
</reference>
<keyword evidence="2" id="KW-1185">Reference proteome</keyword>